<feature type="compositionally biased region" description="Basic residues" evidence="1">
    <location>
        <begin position="1"/>
        <end position="12"/>
    </location>
</feature>
<gene>
    <name evidence="3" type="ORF">PLEOSDRAFT_1102566</name>
</gene>
<dbReference type="InterPro" id="IPR010730">
    <property type="entry name" value="HET"/>
</dbReference>
<dbReference type="EMBL" id="KL198006">
    <property type="protein sequence ID" value="KDQ31606.1"/>
    <property type="molecule type" value="Genomic_DNA"/>
</dbReference>
<dbReference type="Proteomes" id="UP000027073">
    <property type="component" value="Unassembled WGS sequence"/>
</dbReference>
<dbReference type="HOGENOM" id="CLU_000288_138_1_1"/>
<accession>A0A067P6R8</accession>
<feature type="compositionally biased region" description="Basic and acidic residues" evidence="1">
    <location>
        <begin position="376"/>
        <end position="396"/>
    </location>
</feature>
<sequence>MPHRRNRHRRTRTPSPSSSSASSSPAPARTRRRPPSPESSPDPPRRRPASPATSSPASSSPAPARARPSSPQTSSDESSLPPRLIIKSKKSLKYTVYYQKSAHPRLSTGMLMGPELHRILPAIQKHVNSCPMYLYHIKDEVLVSRTQLVDRITLFLEERIKHRAGSNDNRSIDVLAKKQSKYLSSRIRAGSAYAILSHRWEDDELKFGDLKHRDSDKVKKKWGFVKFIRFCEEAGRGEYRCLYAWADTVCIDKKSSTDLDEAIRSMYNWYRNAKLCIVYLSASRPGVLEGDPWFKRGWTLQELLAPKRLKFFCKDWSKLYLHRRYDVVRDNRTAPDDASSEGPQRKGSYFDVDTASDGEEKDDEDTDDGDSESDDDANHDTDNGDDALPPKEEMTLSERLTPNVLRRLVKITKIEYQFLESYDPSPANARDVFQWLSERTTSRAEDMSYCLLGLLDIQIPIAYGEGEERAFYRIQVECSHHVEDRSLFLWNGSRSRWNTMFADGPSAFYDAKAHPGDPRSLSSNCLFSSHSARNLDPSFTLTNCGLRIMVALHDVKFVNVSTNSERHTYVLTVFKKGDTKVNLRWRGDPPASDRVTARWKVAVVGGFSNNAPFAILLREGATKFPPRYYRLSSAVFDRIPDLNSLTERPPKTVWIQ</sequence>
<dbReference type="InParanoid" id="A0A067P6R8"/>
<evidence type="ECO:0000313" key="4">
    <source>
        <dbReference type="Proteomes" id="UP000027073"/>
    </source>
</evidence>
<dbReference type="VEuPathDB" id="FungiDB:PLEOSDRAFT_1102566"/>
<feature type="region of interest" description="Disordered" evidence="1">
    <location>
        <begin position="1"/>
        <end position="84"/>
    </location>
</feature>
<dbReference type="PANTHER" id="PTHR10622">
    <property type="entry name" value="HET DOMAIN-CONTAINING PROTEIN"/>
    <property type="match status" value="1"/>
</dbReference>
<feature type="compositionally biased region" description="Acidic residues" evidence="1">
    <location>
        <begin position="354"/>
        <end position="375"/>
    </location>
</feature>
<protein>
    <recommendedName>
        <fullName evidence="2">Heterokaryon incompatibility domain-containing protein</fullName>
    </recommendedName>
</protein>
<feature type="domain" description="Heterokaryon incompatibility" evidence="2">
    <location>
        <begin position="193"/>
        <end position="284"/>
    </location>
</feature>
<reference evidence="4" key="1">
    <citation type="journal article" date="2014" name="Proc. Natl. Acad. Sci. U.S.A.">
        <title>Extensive sampling of basidiomycete genomes demonstrates inadequacy of the white-rot/brown-rot paradigm for wood decay fungi.</title>
        <authorList>
            <person name="Riley R."/>
            <person name="Salamov A.A."/>
            <person name="Brown D.W."/>
            <person name="Nagy L.G."/>
            <person name="Floudas D."/>
            <person name="Held B.W."/>
            <person name="Levasseur A."/>
            <person name="Lombard V."/>
            <person name="Morin E."/>
            <person name="Otillar R."/>
            <person name="Lindquist E.A."/>
            <person name="Sun H."/>
            <person name="LaButti K.M."/>
            <person name="Schmutz J."/>
            <person name="Jabbour D."/>
            <person name="Luo H."/>
            <person name="Baker S.E."/>
            <person name="Pisabarro A.G."/>
            <person name="Walton J.D."/>
            <person name="Blanchette R.A."/>
            <person name="Henrissat B."/>
            <person name="Martin F."/>
            <person name="Cullen D."/>
            <person name="Hibbett D.S."/>
            <person name="Grigoriev I.V."/>
        </authorList>
    </citation>
    <scope>NUCLEOTIDE SEQUENCE [LARGE SCALE GENOMIC DNA]</scope>
    <source>
        <strain evidence="4">PC15</strain>
    </source>
</reference>
<dbReference type="Pfam" id="PF06985">
    <property type="entry name" value="HET"/>
    <property type="match status" value="1"/>
</dbReference>
<dbReference type="STRING" id="1137138.A0A067P6R8"/>
<name>A0A067P6R8_PLEO1</name>
<feature type="compositionally biased region" description="Low complexity" evidence="1">
    <location>
        <begin position="13"/>
        <end position="28"/>
    </location>
</feature>
<organism evidence="3 4">
    <name type="scientific">Pleurotus ostreatus (strain PC15)</name>
    <name type="common">Oyster mushroom</name>
    <dbReference type="NCBI Taxonomy" id="1137138"/>
    <lineage>
        <taxon>Eukaryota</taxon>
        <taxon>Fungi</taxon>
        <taxon>Dikarya</taxon>
        <taxon>Basidiomycota</taxon>
        <taxon>Agaricomycotina</taxon>
        <taxon>Agaricomycetes</taxon>
        <taxon>Agaricomycetidae</taxon>
        <taxon>Agaricales</taxon>
        <taxon>Pleurotineae</taxon>
        <taxon>Pleurotaceae</taxon>
        <taxon>Pleurotus</taxon>
    </lineage>
</organism>
<evidence type="ECO:0000313" key="3">
    <source>
        <dbReference type="EMBL" id="KDQ31606.1"/>
    </source>
</evidence>
<dbReference type="PANTHER" id="PTHR10622:SF10">
    <property type="entry name" value="HET DOMAIN-CONTAINING PROTEIN"/>
    <property type="match status" value="1"/>
</dbReference>
<dbReference type="OrthoDB" id="2654851at2759"/>
<feature type="compositionally biased region" description="Low complexity" evidence="1">
    <location>
        <begin position="49"/>
        <end position="81"/>
    </location>
</feature>
<proteinExistence type="predicted"/>
<feature type="region of interest" description="Disordered" evidence="1">
    <location>
        <begin position="332"/>
        <end position="396"/>
    </location>
</feature>
<evidence type="ECO:0000259" key="2">
    <source>
        <dbReference type="Pfam" id="PF06985"/>
    </source>
</evidence>
<evidence type="ECO:0000256" key="1">
    <source>
        <dbReference type="SAM" id="MobiDB-lite"/>
    </source>
</evidence>
<dbReference type="AlphaFoldDB" id="A0A067P6R8"/>